<keyword evidence="1" id="KW-1133">Transmembrane helix</keyword>
<evidence type="ECO:0000313" key="2">
    <source>
        <dbReference type="EMBL" id="MBA4633562.1"/>
    </source>
</evidence>
<dbReference type="AlphaFoldDB" id="A0A7C9D4Z0"/>
<reference evidence="2" key="2">
    <citation type="submission" date="2020-07" db="EMBL/GenBank/DDBJ databases">
        <authorList>
            <person name="Vera ALvarez R."/>
            <person name="Arias-Moreno D.M."/>
            <person name="Jimenez-Jacinto V."/>
            <person name="Jimenez-Bremont J.F."/>
            <person name="Swaminathan K."/>
            <person name="Moose S.P."/>
            <person name="Guerrero-Gonzalez M.L."/>
            <person name="Marino-Ramirez L."/>
            <person name="Landsman D."/>
            <person name="Rodriguez-Kessler M."/>
            <person name="Delgado-Sanchez P."/>
        </authorList>
    </citation>
    <scope>NUCLEOTIDE SEQUENCE</scope>
    <source>
        <tissue evidence="2">Cladode</tissue>
    </source>
</reference>
<evidence type="ECO:0000256" key="1">
    <source>
        <dbReference type="SAM" id="Phobius"/>
    </source>
</evidence>
<accession>A0A7C9D4Z0</accession>
<keyword evidence="1" id="KW-0472">Membrane</keyword>
<organism evidence="2">
    <name type="scientific">Opuntia streptacantha</name>
    <name type="common">Prickly pear cactus</name>
    <name type="synonym">Opuntia cardona</name>
    <dbReference type="NCBI Taxonomy" id="393608"/>
    <lineage>
        <taxon>Eukaryota</taxon>
        <taxon>Viridiplantae</taxon>
        <taxon>Streptophyta</taxon>
        <taxon>Embryophyta</taxon>
        <taxon>Tracheophyta</taxon>
        <taxon>Spermatophyta</taxon>
        <taxon>Magnoliopsida</taxon>
        <taxon>eudicotyledons</taxon>
        <taxon>Gunneridae</taxon>
        <taxon>Pentapetalae</taxon>
        <taxon>Caryophyllales</taxon>
        <taxon>Cactineae</taxon>
        <taxon>Cactaceae</taxon>
        <taxon>Opuntioideae</taxon>
        <taxon>Opuntia</taxon>
    </lineage>
</organism>
<dbReference type="EMBL" id="GISG01087437">
    <property type="protein sequence ID" value="MBA4633562.1"/>
    <property type="molecule type" value="Transcribed_RNA"/>
</dbReference>
<keyword evidence="1" id="KW-0812">Transmembrane</keyword>
<reference evidence="2" key="1">
    <citation type="journal article" date="2013" name="J. Plant Res.">
        <title>Effect of fungi and light on seed germination of three Opuntia species from semiarid lands of central Mexico.</title>
        <authorList>
            <person name="Delgado-Sanchez P."/>
            <person name="Jimenez-Bremont J.F."/>
            <person name="Guerrero-Gonzalez Mde L."/>
            <person name="Flores J."/>
        </authorList>
    </citation>
    <scope>NUCLEOTIDE SEQUENCE</scope>
    <source>
        <tissue evidence="2">Cladode</tissue>
    </source>
</reference>
<name>A0A7C9D4Z0_OPUST</name>
<proteinExistence type="predicted"/>
<protein>
    <submittedName>
        <fullName evidence="2">Uncharacterized protein</fullName>
    </submittedName>
</protein>
<sequence>MEVDRVHWAICLEAEKLRSLLKMLHKPILMLSKLQKLPLQQTLLIPSQLNLTSKFLLELIVLKQATISGLMVRTPEISSRTDPRLRFMLSLAVDPLWAISLVVVVVVLVNELPSMSEIHHFREAGFSTSVDDAKS</sequence>
<feature type="transmembrane region" description="Helical" evidence="1">
    <location>
        <begin position="87"/>
        <end position="109"/>
    </location>
</feature>